<comment type="caution">
    <text evidence="3">The sequence shown here is derived from an EMBL/GenBank/DDBJ whole genome shotgun (WGS) entry which is preliminary data.</text>
</comment>
<sequence length="102" mass="11825">MATKSLTIREDAYERLRALKRDDESFSDLVDRLTAEKNADWRTHIGFAEREGLAEEYDAVMRRRREEMETTDSLFGDVLEPLGREGADDERVTDDEPEIDDA</sequence>
<evidence type="ECO:0000256" key="1">
    <source>
        <dbReference type="ARBA" id="ARBA00022649"/>
    </source>
</evidence>
<dbReference type="Pfam" id="PF02697">
    <property type="entry name" value="VAPB_antitox"/>
    <property type="match status" value="1"/>
</dbReference>
<feature type="region of interest" description="Disordered" evidence="2">
    <location>
        <begin position="68"/>
        <end position="102"/>
    </location>
</feature>
<keyword evidence="1" id="KW-1277">Toxin-antitoxin system</keyword>
<dbReference type="AlphaFoldDB" id="A0ABD6AFG9"/>
<protein>
    <submittedName>
        <fullName evidence="3">Antitoxin VapB family protein</fullName>
    </submittedName>
</protein>
<dbReference type="RefSeq" id="WP_276306804.1">
    <property type="nucleotide sequence ID" value="NZ_CP119994.1"/>
</dbReference>
<evidence type="ECO:0000256" key="2">
    <source>
        <dbReference type="SAM" id="MobiDB-lite"/>
    </source>
</evidence>
<accession>A0ABD6AFG9</accession>
<dbReference type="GeneID" id="79318040"/>
<reference evidence="3 4" key="1">
    <citation type="journal article" date="2019" name="Int. J. Syst. Evol. Microbiol.">
        <title>The Global Catalogue of Microorganisms (GCM) 10K type strain sequencing project: providing services to taxonomists for standard genome sequencing and annotation.</title>
        <authorList>
            <consortium name="The Broad Institute Genomics Platform"/>
            <consortium name="The Broad Institute Genome Sequencing Center for Infectious Disease"/>
            <person name="Wu L."/>
            <person name="Ma J."/>
        </authorList>
    </citation>
    <scope>NUCLEOTIDE SEQUENCE [LARGE SCALE GENOMIC DNA]</scope>
    <source>
        <strain evidence="3 4">PSR21</strain>
    </source>
</reference>
<name>A0ABD6AFG9_9EURY</name>
<keyword evidence="4" id="KW-1185">Reference proteome</keyword>
<evidence type="ECO:0000313" key="3">
    <source>
        <dbReference type="EMBL" id="MFC7319217.1"/>
    </source>
</evidence>
<dbReference type="EMBL" id="JBHTBF010000004">
    <property type="protein sequence ID" value="MFC7319217.1"/>
    <property type="molecule type" value="Genomic_DNA"/>
</dbReference>
<dbReference type="InterPro" id="IPR003847">
    <property type="entry name" value="Put_antitoxin"/>
</dbReference>
<organism evidence="3 4">
    <name type="scientific">Halomarina halobia</name>
    <dbReference type="NCBI Taxonomy" id="3033386"/>
    <lineage>
        <taxon>Archaea</taxon>
        <taxon>Methanobacteriati</taxon>
        <taxon>Methanobacteriota</taxon>
        <taxon>Stenosarchaea group</taxon>
        <taxon>Halobacteria</taxon>
        <taxon>Halobacteriales</taxon>
        <taxon>Natronomonadaceae</taxon>
        <taxon>Halomarina</taxon>
    </lineage>
</organism>
<evidence type="ECO:0000313" key="4">
    <source>
        <dbReference type="Proteomes" id="UP001596547"/>
    </source>
</evidence>
<dbReference type="Proteomes" id="UP001596547">
    <property type="component" value="Unassembled WGS sequence"/>
</dbReference>
<gene>
    <name evidence="3" type="ORF">ACFQPE_20830</name>
</gene>
<feature type="compositionally biased region" description="Acidic residues" evidence="2">
    <location>
        <begin position="91"/>
        <end position="102"/>
    </location>
</feature>
<proteinExistence type="predicted"/>